<organism evidence="4 6">
    <name type="scientific">Bursaphelenchus xylophilus</name>
    <name type="common">Pinewood nematode worm</name>
    <name type="synonym">Aphelenchoides xylophilus</name>
    <dbReference type="NCBI Taxonomy" id="6326"/>
    <lineage>
        <taxon>Eukaryota</taxon>
        <taxon>Metazoa</taxon>
        <taxon>Ecdysozoa</taxon>
        <taxon>Nematoda</taxon>
        <taxon>Chromadorea</taxon>
        <taxon>Rhabditida</taxon>
        <taxon>Tylenchina</taxon>
        <taxon>Tylenchomorpha</taxon>
        <taxon>Aphelenchoidea</taxon>
        <taxon>Aphelenchoididae</taxon>
        <taxon>Bursaphelenchus</taxon>
    </lineage>
</organism>
<sequence>MSRVFRIIILFAVVVLVVDGVFRSNYHFEILSNGTLIRVFGRRPPPLEMEGLKDLGHCANQRLPRLRSRLLAPALSGSRAESRSQASQRSEEYNQNLGLR</sequence>
<dbReference type="WBParaSite" id="BXY_0435200.1">
    <property type="protein sequence ID" value="BXY_0435200.1"/>
    <property type="gene ID" value="BXY_0435200"/>
</dbReference>
<evidence type="ECO:0000313" key="4">
    <source>
        <dbReference type="Proteomes" id="UP000095284"/>
    </source>
</evidence>
<name>A0A1I7RUE2_BURXY</name>
<keyword evidence="5" id="KW-1185">Reference proteome</keyword>
<evidence type="ECO:0000313" key="5">
    <source>
        <dbReference type="Proteomes" id="UP000659654"/>
    </source>
</evidence>
<dbReference type="AlphaFoldDB" id="A0A1I7RUE2"/>
<dbReference type="EMBL" id="CAJFCV020000004">
    <property type="protein sequence ID" value="CAG9114064.1"/>
    <property type="molecule type" value="Genomic_DNA"/>
</dbReference>
<accession>A0A1I7RUE2</accession>
<protein>
    <submittedName>
        <fullName evidence="2">(pine wood nematode) hypothetical protein</fullName>
    </submittedName>
</protein>
<gene>
    <name evidence="2" type="ORF">BXYJ_LOCUS8354</name>
</gene>
<evidence type="ECO:0000313" key="6">
    <source>
        <dbReference type="WBParaSite" id="BXY_0435200.1"/>
    </source>
</evidence>
<feature type="region of interest" description="Disordered" evidence="1">
    <location>
        <begin position="74"/>
        <end position="100"/>
    </location>
</feature>
<reference evidence="6" key="1">
    <citation type="submission" date="2016-11" db="UniProtKB">
        <authorList>
            <consortium name="WormBaseParasite"/>
        </authorList>
    </citation>
    <scope>IDENTIFICATION</scope>
</reference>
<evidence type="ECO:0000256" key="1">
    <source>
        <dbReference type="SAM" id="MobiDB-lite"/>
    </source>
</evidence>
<reference evidence="3" key="2">
    <citation type="submission" date="2020-08" db="EMBL/GenBank/DDBJ databases">
        <authorList>
            <person name="Kikuchi T."/>
        </authorList>
    </citation>
    <scope>NUCLEOTIDE SEQUENCE</scope>
    <source>
        <strain evidence="2">Ka4C1</strain>
    </source>
</reference>
<proteinExistence type="predicted"/>
<evidence type="ECO:0000313" key="2">
    <source>
        <dbReference type="EMBL" id="CAD5225058.1"/>
    </source>
</evidence>
<dbReference type="Proteomes" id="UP000582659">
    <property type="component" value="Unassembled WGS sequence"/>
</dbReference>
<evidence type="ECO:0000313" key="3">
    <source>
        <dbReference type="EMBL" id="CAG9114064.1"/>
    </source>
</evidence>
<dbReference type="EMBL" id="CAJFDI010000004">
    <property type="protein sequence ID" value="CAD5225058.1"/>
    <property type="molecule type" value="Genomic_DNA"/>
</dbReference>
<dbReference type="Proteomes" id="UP000095284">
    <property type="component" value="Unplaced"/>
</dbReference>
<dbReference type="Proteomes" id="UP000659654">
    <property type="component" value="Unassembled WGS sequence"/>
</dbReference>
<feature type="compositionally biased region" description="Low complexity" evidence="1">
    <location>
        <begin position="74"/>
        <end position="88"/>
    </location>
</feature>